<dbReference type="NCBIfam" id="TIGR04183">
    <property type="entry name" value="Por_Secre_tail"/>
    <property type="match status" value="1"/>
</dbReference>
<proteinExistence type="predicted"/>
<dbReference type="EMBL" id="SOJN01000010">
    <property type="protein sequence ID" value="TET47699.1"/>
    <property type="molecule type" value="Genomic_DNA"/>
</dbReference>
<dbReference type="Pfam" id="PF13860">
    <property type="entry name" value="FlgD_ig"/>
    <property type="match status" value="1"/>
</dbReference>
<evidence type="ECO:0000259" key="2">
    <source>
        <dbReference type="Pfam" id="PF13860"/>
    </source>
</evidence>
<reference evidence="3 4" key="1">
    <citation type="submission" date="2019-03" db="EMBL/GenBank/DDBJ databases">
        <title>Metabolic potential of uncultured bacteria and archaea associated with petroleum seepage in deep-sea sediments.</title>
        <authorList>
            <person name="Dong X."/>
            <person name="Hubert C."/>
        </authorList>
    </citation>
    <scope>NUCLEOTIDE SEQUENCE [LARGE SCALE GENOMIC DNA]</scope>
    <source>
        <strain evidence="3">E44_bin18</strain>
    </source>
</reference>
<sequence>MRKLFVYTATAVLLLAWAGVCAADFAAKAFTHGSTGGANPRPGNVTAGHRTRPAILQVFDVVDSIPAPGDLHMGLAWDGTYLWMATNETPPIRIYKIDPATGAAVDTLITSVGSFVLGLTYLNGSLWLQEWQTTGTTYQIDPTNGSTISSFVSPGDIWSRGLANDGTFLWIADTRGGSNIGILHQVDTLGSTQRTVDIGSVINWPMGMTYNQTTDSMWLNDNGPNNDVNELDISGAVAILVSEHTPPGNPMADTPEGLTNDGTFLWYTDHYGSWIWKINITPFEHDVKTEEIHTPSTIVTPGGPVTIEARVRNSGENMESFTVWAEVESLSVQIYQDSESITDLAAGDTALVTFSVTWDAPVEGNTYLVRVFTDLVGDMLPANDTAEVVTFATFTEKMCIDDGTMVNAHAWWDGGNIWAVRYTPSEYPAYVDSVQVYILSGGDPYYPWPDPTHQPFVIEVWDEAGGQPGSVLFGDTVLADDIPPSWVMAYPDVEITSGDFWPTHHQLNDNPACEGMGVDASVNYASQNWGRIGGIWQQYSPAGDLMICAYVRYRGLYDVGPVSIDSPGRIVESGIPLNPMATVGNQGRLTAYGFQVACRIDSAGQQVYLDTVTVDSLDSDSIAQVTFSSWTPGPPLNDYDVTMYTTFTSDPRFSNDTLYSIASSFQLMPILYSPPGVTPTFDGLIEPGEWADANAYDISDVFQKKGEINFPGSAILYVMNDLNQVYFAIDAQFDSTRTDFDRIGIAFDDNRDDAYPAPGDDSEGLLTLYYTSLLDFVSYTSLHSDGSQGSPYGVNFQAGTALPAGHEQYELAVPFGSLDERLDASPLDTVGLHIFVADSTVDGGEYGGWWFQSVEPNQWDEPAYYGDLVLSDGVGVTEAVPQRRRIVNYRLGQNFPNPFSDLTVFEYAIPDFATNAHASVRIYDAAGRVVRTLLDNDQAPGNYKLLWTGTDDSGAKVAGGTYFLRFISGGFTATRRLVLIR</sequence>
<accession>A0A523UZ63</accession>
<dbReference type="InterPro" id="IPR026444">
    <property type="entry name" value="Secre_tail"/>
</dbReference>
<dbReference type="Gene3D" id="2.60.40.4070">
    <property type="match status" value="1"/>
</dbReference>
<dbReference type="Gene3D" id="2.60.40.1190">
    <property type="match status" value="1"/>
</dbReference>
<dbReference type="InterPro" id="IPR013783">
    <property type="entry name" value="Ig-like_fold"/>
</dbReference>
<dbReference type="AlphaFoldDB" id="A0A523UZ63"/>
<dbReference type="InterPro" id="IPR025965">
    <property type="entry name" value="FlgD/Vpr_Ig-like"/>
</dbReference>
<protein>
    <submittedName>
        <fullName evidence="3">T9SS type A sorting domain-containing protein</fullName>
    </submittedName>
</protein>
<organism evidence="3 4">
    <name type="scientific">candidate division TA06 bacterium</name>
    <dbReference type="NCBI Taxonomy" id="2250710"/>
    <lineage>
        <taxon>Bacteria</taxon>
        <taxon>Bacteria division TA06</taxon>
    </lineage>
</organism>
<feature type="chain" id="PRO_5021780088" evidence="1">
    <location>
        <begin position="23"/>
        <end position="981"/>
    </location>
</feature>
<dbReference type="SUPFAM" id="SSF63825">
    <property type="entry name" value="YWTD domain"/>
    <property type="match status" value="1"/>
</dbReference>
<keyword evidence="1" id="KW-0732">Signal</keyword>
<gene>
    <name evidence="3" type="ORF">E3J62_00425</name>
</gene>
<dbReference type="Gene3D" id="2.60.40.10">
    <property type="entry name" value="Immunoglobulins"/>
    <property type="match status" value="2"/>
</dbReference>
<feature type="domain" description="FlgD/Vpr Ig-like" evidence="2">
    <location>
        <begin position="906"/>
        <end position="962"/>
    </location>
</feature>
<evidence type="ECO:0000313" key="4">
    <source>
        <dbReference type="Proteomes" id="UP000315525"/>
    </source>
</evidence>
<evidence type="ECO:0000313" key="3">
    <source>
        <dbReference type="EMBL" id="TET47699.1"/>
    </source>
</evidence>
<name>A0A523UZ63_UNCT6</name>
<comment type="caution">
    <text evidence="3">The sequence shown here is derived from an EMBL/GenBank/DDBJ whole genome shotgun (WGS) entry which is preliminary data.</text>
</comment>
<evidence type="ECO:0000256" key="1">
    <source>
        <dbReference type="SAM" id="SignalP"/>
    </source>
</evidence>
<dbReference type="SUPFAM" id="SSF49344">
    <property type="entry name" value="CBD9-like"/>
    <property type="match status" value="1"/>
</dbReference>
<dbReference type="Proteomes" id="UP000315525">
    <property type="component" value="Unassembled WGS sequence"/>
</dbReference>
<feature type="signal peptide" evidence="1">
    <location>
        <begin position="1"/>
        <end position="22"/>
    </location>
</feature>